<dbReference type="PROSITE" id="PS00463">
    <property type="entry name" value="ZN2_CY6_FUNGAL_1"/>
    <property type="match status" value="1"/>
</dbReference>
<name>A7TS29_VANPO</name>
<dbReference type="PANTHER" id="PTHR31069">
    <property type="entry name" value="OLEATE-ACTIVATED TRANSCRIPTION FACTOR 1-RELATED"/>
    <property type="match status" value="1"/>
</dbReference>
<dbReference type="OrthoDB" id="762982at2759"/>
<dbReference type="GO" id="GO:0000981">
    <property type="term" value="F:DNA-binding transcription factor activity, RNA polymerase II-specific"/>
    <property type="evidence" value="ECO:0007669"/>
    <property type="project" value="InterPro"/>
</dbReference>
<dbReference type="PANTHER" id="PTHR31069:SF21">
    <property type="entry name" value="CHROMATIN STRUCTURE-REMODELING COMPLEX PROTEIN RSC3-RELATED"/>
    <property type="match status" value="1"/>
</dbReference>
<protein>
    <recommendedName>
        <fullName evidence="7">Zn(2)-C6 fungal-type domain-containing protein</fullName>
    </recommendedName>
</protein>
<dbReference type="GO" id="GO:0000978">
    <property type="term" value="F:RNA polymerase II cis-regulatory region sequence-specific DNA binding"/>
    <property type="evidence" value="ECO:0007669"/>
    <property type="project" value="TreeGrafter"/>
</dbReference>
<keyword evidence="9" id="KW-1185">Reference proteome</keyword>
<dbReference type="InParanoid" id="A7TS29"/>
<dbReference type="HOGENOM" id="CLU_017671_0_0_1"/>
<dbReference type="PhylomeDB" id="A7TS29"/>
<keyword evidence="2" id="KW-0862">Zinc</keyword>
<dbReference type="OMA" id="DICHINQ"/>
<organism evidence="9">
    <name type="scientific">Vanderwaltozyma polyspora (strain ATCC 22028 / DSM 70294 / BCRC 21397 / CBS 2163 / NBRC 10782 / NRRL Y-8283 / UCD 57-17)</name>
    <name type="common">Kluyveromyces polysporus</name>
    <dbReference type="NCBI Taxonomy" id="436907"/>
    <lineage>
        <taxon>Eukaryota</taxon>
        <taxon>Fungi</taxon>
        <taxon>Dikarya</taxon>
        <taxon>Ascomycota</taxon>
        <taxon>Saccharomycotina</taxon>
        <taxon>Saccharomycetes</taxon>
        <taxon>Saccharomycetales</taxon>
        <taxon>Saccharomycetaceae</taxon>
        <taxon>Vanderwaltozyma</taxon>
    </lineage>
</organism>
<keyword evidence="6" id="KW-0539">Nucleus</keyword>
<keyword evidence="1" id="KW-0479">Metal-binding</keyword>
<dbReference type="SMART" id="SM00066">
    <property type="entry name" value="GAL4"/>
    <property type="match status" value="1"/>
</dbReference>
<dbReference type="GO" id="GO:0008270">
    <property type="term" value="F:zinc ion binding"/>
    <property type="evidence" value="ECO:0007669"/>
    <property type="project" value="InterPro"/>
</dbReference>
<evidence type="ECO:0000256" key="4">
    <source>
        <dbReference type="ARBA" id="ARBA00023125"/>
    </source>
</evidence>
<dbReference type="InterPro" id="IPR050675">
    <property type="entry name" value="OAF3"/>
</dbReference>
<reference evidence="8 9" key="1">
    <citation type="journal article" date="2007" name="Proc. Natl. Acad. Sci. U.S.A.">
        <title>Independent sorting-out of thousands of duplicated gene pairs in two yeast species descended from a whole-genome duplication.</title>
        <authorList>
            <person name="Scannell D.R."/>
            <person name="Frank A.C."/>
            <person name="Conant G.C."/>
            <person name="Byrne K.P."/>
            <person name="Woolfit M."/>
            <person name="Wolfe K.H."/>
        </authorList>
    </citation>
    <scope>NUCLEOTIDE SEQUENCE [LARGE SCALE GENOMIC DNA]</scope>
    <source>
        <strain evidence="9">ATCC 22028 / DSM 70294 / BCRC 21397 / CBS 2163 / NBRC 10782 / NRRL Y-8283 / UCD 57-17</strain>
    </source>
</reference>
<evidence type="ECO:0000256" key="6">
    <source>
        <dbReference type="ARBA" id="ARBA00023242"/>
    </source>
</evidence>
<gene>
    <name evidence="8" type="ORF">Kpol_1005p2</name>
</gene>
<dbReference type="KEGG" id="vpo:Kpol_1005p2"/>
<evidence type="ECO:0000256" key="3">
    <source>
        <dbReference type="ARBA" id="ARBA00023015"/>
    </source>
</evidence>
<keyword evidence="5" id="KW-0804">Transcription</keyword>
<sequence length="839" mass="96396">MDIKGRKMKKPPACVQCRRRKIGCDRIKPICGNCMKSGKGDCFFPDIPGQYVTSNIGSKDFDNLGSSNGNLMNLPLQHTISHRSRDTAQLLQHNPELASMEQIREYNTRLQLMNAQERRSTPISMESAKFIPRTATKFENKPVTSANSSNLNLNWVQGPAIFELINTQYSEKDLIQRELKFIKVRLSELQEITGKKIEVDLSADEKDKRKSDATEDIPVQKKIRLSSKSDGASAADDINEFDTEILDPKLEFSIFNYNDNDTTTAQQNSNILSSAKFSDVPNYLFDIRFLVKRDKFLEHYYKKLDMVISEKFIDNLTQWNQSNSNKNLVLKSQQVIKFPSRVFSKDVMDHFSKTMKKTDFNITPLENFDDIYELIDKLFGREPEFNPNSLNITSLTLLGKLSVILLLVHSSLSNSVSKPMGEQASSMLLQLNEWYSNLKCNLFLIKNALVLKYGSPQSLEALSFFSLYKYQQSIATDINEFIDGDDDIHIARNLSINYETEDKSLVLLWNFIFRSYAWRHLYKGEIPALIMGNEFRTSIIKDRVLADGIELLSSEKDLVNYLHKKNDILSLKKVESLKEKVMSSFSDLTQKQKFHSIFLGFILQSFIYRNFNVIFGFLFINAYEQLKEADIYASSYLQFLELVKESLLFITNSFSDVSISGLEFLFAKMGFSLIDNICNFLLSLYQRCFFSFSLQSTNNDAIHEMTKQNISEQLKTIITILKKVRKLLQDRVNDSKIVNPLLGRSLVRLTTMIEYIKLCDQESEAQIAINKHLQFGGSSAFDNMKEANLVKGLKILEDMSVSLIKKDSFDEENSYRTVSPNTLGITHENFVRIYTSHFN</sequence>
<accession>A7TS29</accession>
<keyword evidence="4" id="KW-0238">DNA-binding</keyword>
<dbReference type="AlphaFoldDB" id="A7TS29"/>
<dbReference type="PROSITE" id="PS50048">
    <property type="entry name" value="ZN2_CY6_FUNGAL_2"/>
    <property type="match status" value="1"/>
</dbReference>
<evidence type="ECO:0000313" key="9">
    <source>
        <dbReference type="Proteomes" id="UP000000267"/>
    </source>
</evidence>
<dbReference type="EMBL" id="DS480497">
    <property type="protein sequence ID" value="EDO14915.1"/>
    <property type="molecule type" value="Genomic_DNA"/>
</dbReference>
<dbReference type="Proteomes" id="UP000000267">
    <property type="component" value="Unassembled WGS sequence"/>
</dbReference>
<dbReference type="CDD" id="cd00067">
    <property type="entry name" value="GAL4"/>
    <property type="match status" value="1"/>
</dbReference>
<evidence type="ECO:0000313" key="8">
    <source>
        <dbReference type="EMBL" id="EDO14915.1"/>
    </source>
</evidence>
<evidence type="ECO:0000256" key="2">
    <source>
        <dbReference type="ARBA" id="ARBA00022833"/>
    </source>
</evidence>
<proteinExistence type="predicted"/>
<dbReference type="eggNOG" id="ENOG502SKX4">
    <property type="taxonomic scope" value="Eukaryota"/>
</dbReference>
<evidence type="ECO:0000256" key="5">
    <source>
        <dbReference type="ARBA" id="ARBA00023163"/>
    </source>
</evidence>
<feature type="domain" description="Zn(2)-C6 fungal-type" evidence="7">
    <location>
        <begin position="13"/>
        <end position="44"/>
    </location>
</feature>
<dbReference type="GeneID" id="5542952"/>
<dbReference type="GO" id="GO:0045944">
    <property type="term" value="P:positive regulation of transcription by RNA polymerase II"/>
    <property type="evidence" value="ECO:0007669"/>
    <property type="project" value="TreeGrafter"/>
</dbReference>
<dbReference type="Gene3D" id="4.10.240.10">
    <property type="entry name" value="Zn(2)-C6 fungal-type DNA-binding domain"/>
    <property type="match status" value="1"/>
</dbReference>
<dbReference type="GO" id="GO:0005634">
    <property type="term" value="C:nucleus"/>
    <property type="evidence" value="ECO:0007669"/>
    <property type="project" value="TreeGrafter"/>
</dbReference>
<dbReference type="InterPro" id="IPR001138">
    <property type="entry name" value="Zn2Cys6_DnaBD"/>
</dbReference>
<dbReference type="SUPFAM" id="SSF57701">
    <property type="entry name" value="Zn2/Cys6 DNA-binding domain"/>
    <property type="match status" value="1"/>
</dbReference>
<dbReference type="RefSeq" id="XP_001642773.1">
    <property type="nucleotide sequence ID" value="XM_001642723.1"/>
</dbReference>
<evidence type="ECO:0000259" key="7">
    <source>
        <dbReference type="PROSITE" id="PS50048"/>
    </source>
</evidence>
<dbReference type="InterPro" id="IPR036864">
    <property type="entry name" value="Zn2-C6_fun-type_DNA-bd_sf"/>
</dbReference>
<dbReference type="Pfam" id="PF00172">
    <property type="entry name" value="Zn_clus"/>
    <property type="match status" value="1"/>
</dbReference>
<evidence type="ECO:0000256" key="1">
    <source>
        <dbReference type="ARBA" id="ARBA00022723"/>
    </source>
</evidence>
<keyword evidence="3" id="KW-0805">Transcription regulation</keyword>